<feature type="compositionally biased region" description="Low complexity" evidence="1">
    <location>
        <begin position="149"/>
        <end position="164"/>
    </location>
</feature>
<dbReference type="AlphaFoldDB" id="A0A7E4ZV39"/>
<proteinExistence type="predicted"/>
<feature type="compositionally biased region" description="Acidic residues" evidence="1">
    <location>
        <begin position="166"/>
        <end position="175"/>
    </location>
</feature>
<protein>
    <submittedName>
        <fullName evidence="4">Uncharacterized protein</fullName>
    </submittedName>
</protein>
<sequence>MTSRPRILIFTYITCVTAKDVLFNREQVASVGLATGFVGILLGVVFGFLIRHYGPKIVRWGLQRGGNPKHTTSSAVVVHRDVESIEPIRQKKPPARERLPEKPKDDIQENSSDLDAVAPKQTPPRRIAPCESEVEFNEEEMAKSPQNLTKTPTTPIKKSKSVTTENEGENIEEDAIFVSKSPTPSKPTQPRKNPFNDDIASKKKKKRRT</sequence>
<keyword evidence="3" id="KW-1185">Reference proteome</keyword>
<keyword evidence="2" id="KW-0472">Membrane</keyword>
<evidence type="ECO:0000313" key="3">
    <source>
        <dbReference type="Proteomes" id="UP000492821"/>
    </source>
</evidence>
<reference evidence="4" key="2">
    <citation type="submission" date="2020-10" db="UniProtKB">
        <authorList>
            <consortium name="WormBaseParasite"/>
        </authorList>
    </citation>
    <scope>IDENTIFICATION</scope>
</reference>
<organism evidence="3 4">
    <name type="scientific">Panagrellus redivivus</name>
    <name type="common">Microworm</name>
    <dbReference type="NCBI Taxonomy" id="6233"/>
    <lineage>
        <taxon>Eukaryota</taxon>
        <taxon>Metazoa</taxon>
        <taxon>Ecdysozoa</taxon>
        <taxon>Nematoda</taxon>
        <taxon>Chromadorea</taxon>
        <taxon>Rhabditida</taxon>
        <taxon>Tylenchina</taxon>
        <taxon>Panagrolaimomorpha</taxon>
        <taxon>Panagrolaimoidea</taxon>
        <taxon>Panagrolaimidae</taxon>
        <taxon>Panagrellus</taxon>
    </lineage>
</organism>
<keyword evidence="2" id="KW-1133">Transmembrane helix</keyword>
<dbReference type="Proteomes" id="UP000492821">
    <property type="component" value="Unassembled WGS sequence"/>
</dbReference>
<feature type="region of interest" description="Disordered" evidence="1">
    <location>
        <begin position="82"/>
        <end position="209"/>
    </location>
</feature>
<evidence type="ECO:0000313" key="4">
    <source>
        <dbReference type="WBParaSite" id="Pan_g19043.t1"/>
    </source>
</evidence>
<accession>A0A7E4ZV39</accession>
<feature type="compositionally biased region" description="Basic and acidic residues" evidence="1">
    <location>
        <begin position="82"/>
        <end position="107"/>
    </location>
</feature>
<dbReference type="WBParaSite" id="Pan_g19043.t1">
    <property type="protein sequence ID" value="Pan_g19043.t1"/>
    <property type="gene ID" value="Pan_g19043"/>
</dbReference>
<name>A0A7E4ZV39_PANRE</name>
<evidence type="ECO:0000256" key="1">
    <source>
        <dbReference type="SAM" id="MobiDB-lite"/>
    </source>
</evidence>
<keyword evidence="2" id="KW-0812">Transmembrane</keyword>
<feature type="compositionally biased region" description="Low complexity" evidence="1">
    <location>
        <begin position="179"/>
        <end position="188"/>
    </location>
</feature>
<feature type="transmembrane region" description="Helical" evidence="2">
    <location>
        <begin position="28"/>
        <end position="50"/>
    </location>
</feature>
<evidence type="ECO:0000256" key="2">
    <source>
        <dbReference type="SAM" id="Phobius"/>
    </source>
</evidence>
<reference evidence="3" key="1">
    <citation type="journal article" date="2013" name="Genetics">
        <title>The draft genome and transcriptome of Panagrellus redivivus are shaped by the harsh demands of a free-living lifestyle.</title>
        <authorList>
            <person name="Srinivasan J."/>
            <person name="Dillman A.R."/>
            <person name="Macchietto M.G."/>
            <person name="Heikkinen L."/>
            <person name="Lakso M."/>
            <person name="Fracchia K.M."/>
            <person name="Antoshechkin I."/>
            <person name="Mortazavi A."/>
            <person name="Wong G."/>
            <person name="Sternberg P.W."/>
        </authorList>
    </citation>
    <scope>NUCLEOTIDE SEQUENCE [LARGE SCALE GENOMIC DNA]</scope>
    <source>
        <strain evidence="3">MT8872</strain>
    </source>
</reference>